<comment type="caution">
    <text evidence="3">The sequence shown here is derived from an EMBL/GenBank/DDBJ whole genome shotgun (WGS) entry which is preliminary data.</text>
</comment>
<sequence>MRTLLPQAAGLIVTLLAAAGCSPDAPQPVPAATPATNTAYSVDEDHHDHDDGPGPTSSAPPAPAAVDAATGYVQAWARPNLDQATWHAALQPLVLPAYTPLLGDTDPANVPATTLTGAPRVVSATTDAVVVDVPTDAGPIRVTVVADDGRWLVATADPVPEPS</sequence>
<keyword evidence="4" id="KW-1185">Reference proteome</keyword>
<feature type="region of interest" description="Disordered" evidence="1">
    <location>
        <begin position="41"/>
        <end position="65"/>
    </location>
</feature>
<evidence type="ECO:0000256" key="2">
    <source>
        <dbReference type="SAM" id="SignalP"/>
    </source>
</evidence>
<keyword evidence="2" id="KW-0732">Signal</keyword>
<name>A0ABS3UCY5_9ACTN</name>
<dbReference type="Proteomes" id="UP000679690">
    <property type="component" value="Unassembled WGS sequence"/>
</dbReference>
<accession>A0ABS3UCY5</accession>
<organism evidence="3 4">
    <name type="scientific">Actinoplanes flavus</name>
    <dbReference type="NCBI Taxonomy" id="2820290"/>
    <lineage>
        <taxon>Bacteria</taxon>
        <taxon>Bacillati</taxon>
        <taxon>Actinomycetota</taxon>
        <taxon>Actinomycetes</taxon>
        <taxon>Micromonosporales</taxon>
        <taxon>Micromonosporaceae</taxon>
        <taxon>Actinoplanes</taxon>
    </lineage>
</organism>
<evidence type="ECO:0008006" key="5">
    <source>
        <dbReference type="Google" id="ProtNLM"/>
    </source>
</evidence>
<feature type="chain" id="PRO_5046427149" description="Lipoprotein" evidence="2">
    <location>
        <begin position="20"/>
        <end position="163"/>
    </location>
</feature>
<evidence type="ECO:0000313" key="3">
    <source>
        <dbReference type="EMBL" id="MBO3736627.1"/>
    </source>
</evidence>
<dbReference type="EMBL" id="JAGFNS010000002">
    <property type="protein sequence ID" value="MBO3736627.1"/>
    <property type="molecule type" value="Genomic_DNA"/>
</dbReference>
<evidence type="ECO:0000256" key="1">
    <source>
        <dbReference type="SAM" id="MobiDB-lite"/>
    </source>
</evidence>
<evidence type="ECO:0000313" key="4">
    <source>
        <dbReference type="Proteomes" id="UP000679690"/>
    </source>
</evidence>
<gene>
    <name evidence="3" type="ORF">J5X75_03725</name>
</gene>
<proteinExistence type="predicted"/>
<reference evidence="3 4" key="1">
    <citation type="submission" date="2021-03" db="EMBL/GenBank/DDBJ databases">
        <title>Actinoplanes flavus sp. nov., a novel actinomycete isolated from Coconut Palm rhizosphere soil.</title>
        <authorList>
            <person name="Luo X."/>
        </authorList>
    </citation>
    <scope>NUCLEOTIDE SEQUENCE [LARGE SCALE GENOMIC DNA]</scope>
    <source>
        <strain evidence="3 4">NEAU-H7</strain>
    </source>
</reference>
<dbReference type="RefSeq" id="WP_208465846.1">
    <property type="nucleotide sequence ID" value="NZ_JAGFNS010000002.1"/>
</dbReference>
<dbReference type="PROSITE" id="PS51257">
    <property type="entry name" value="PROKAR_LIPOPROTEIN"/>
    <property type="match status" value="1"/>
</dbReference>
<feature type="compositionally biased region" description="Basic and acidic residues" evidence="1">
    <location>
        <begin position="43"/>
        <end position="52"/>
    </location>
</feature>
<protein>
    <recommendedName>
        <fullName evidence="5">Lipoprotein</fullName>
    </recommendedName>
</protein>
<feature type="signal peptide" evidence="2">
    <location>
        <begin position="1"/>
        <end position="19"/>
    </location>
</feature>